<dbReference type="PANTHER" id="PTHR40447:SF1">
    <property type="entry name" value="ANAEROBIC SULFITE REDUCTASE SUBUNIT A"/>
    <property type="match status" value="1"/>
</dbReference>
<comment type="caution">
    <text evidence="5">The sequence shown here is derived from an EMBL/GenBank/DDBJ whole genome shotgun (WGS) entry which is preliminary data.</text>
</comment>
<dbReference type="GO" id="GO:0046872">
    <property type="term" value="F:metal ion binding"/>
    <property type="evidence" value="ECO:0007669"/>
    <property type="project" value="UniProtKB-KW"/>
</dbReference>
<dbReference type="PROSITE" id="PS00198">
    <property type="entry name" value="4FE4S_FER_1"/>
    <property type="match status" value="1"/>
</dbReference>
<sequence>PTCTCFTMQDIFYKDNDKAGERRRGWASCQVDGYTNMAGGHGFRIDKGQRMRFKVMHKVNDYKKRFGYHLCVGCGRCHDICPEYISFSNCINNLSNLVAEVNSNDRK</sequence>
<dbReference type="Pfam" id="PF17179">
    <property type="entry name" value="Fer4_22"/>
    <property type="match status" value="1"/>
</dbReference>
<accession>A0AAE4FN38</accession>
<dbReference type="SUPFAM" id="SSF46548">
    <property type="entry name" value="alpha-helical ferredoxin"/>
    <property type="match status" value="1"/>
</dbReference>
<gene>
    <name evidence="5" type="ORF">P9J83_18255</name>
</gene>
<organism evidence="5 6">
    <name type="scientific">Clostridium sporogenes</name>
    <dbReference type="NCBI Taxonomy" id="1509"/>
    <lineage>
        <taxon>Bacteria</taxon>
        <taxon>Bacillati</taxon>
        <taxon>Bacillota</taxon>
        <taxon>Clostridia</taxon>
        <taxon>Eubacteriales</taxon>
        <taxon>Clostridiaceae</taxon>
        <taxon>Clostridium</taxon>
    </lineage>
</organism>
<name>A0AAE4FN38_CLOSG</name>
<dbReference type="GO" id="GO:0051536">
    <property type="term" value="F:iron-sulfur cluster binding"/>
    <property type="evidence" value="ECO:0007669"/>
    <property type="project" value="UniProtKB-KW"/>
</dbReference>
<evidence type="ECO:0000313" key="5">
    <source>
        <dbReference type="EMBL" id="MDS1005398.1"/>
    </source>
</evidence>
<feature type="non-terminal residue" evidence="5">
    <location>
        <position position="1"/>
    </location>
</feature>
<evidence type="ECO:0000259" key="4">
    <source>
        <dbReference type="PROSITE" id="PS51379"/>
    </source>
</evidence>
<evidence type="ECO:0000256" key="3">
    <source>
        <dbReference type="ARBA" id="ARBA00023014"/>
    </source>
</evidence>
<dbReference type="RefSeq" id="WP_310944661.1">
    <property type="nucleotide sequence ID" value="NZ_JARUIS010000069.1"/>
</dbReference>
<evidence type="ECO:0000256" key="2">
    <source>
        <dbReference type="ARBA" id="ARBA00023004"/>
    </source>
</evidence>
<dbReference type="AlphaFoldDB" id="A0AAE4FN38"/>
<dbReference type="PROSITE" id="PS51379">
    <property type="entry name" value="4FE4S_FER_2"/>
    <property type="match status" value="1"/>
</dbReference>
<keyword evidence="1" id="KW-0479">Metal-binding</keyword>
<dbReference type="InterPro" id="IPR017896">
    <property type="entry name" value="4Fe4S_Fe-S-bd"/>
</dbReference>
<dbReference type="EMBL" id="JARUIS010000069">
    <property type="protein sequence ID" value="MDS1005398.1"/>
    <property type="molecule type" value="Genomic_DNA"/>
</dbReference>
<proteinExistence type="predicted"/>
<evidence type="ECO:0000313" key="6">
    <source>
        <dbReference type="Proteomes" id="UP001182303"/>
    </source>
</evidence>
<reference evidence="5" key="1">
    <citation type="submission" date="2023-04" db="EMBL/GenBank/DDBJ databases">
        <title>Assessment of the microbiological origin of a defect in Grana Padano cheese.</title>
        <authorList>
            <person name="Zago M."/>
            <person name="Rossetti L."/>
            <person name="Bonvini B."/>
            <person name="Carminati D."/>
            <person name="Giraffa G."/>
        </authorList>
    </citation>
    <scope>NUCLEOTIDE SEQUENCE</scope>
    <source>
        <strain evidence="5">4990</strain>
    </source>
</reference>
<dbReference type="Proteomes" id="UP001182303">
    <property type="component" value="Unassembled WGS sequence"/>
</dbReference>
<dbReference type="PANTHER" id="PTHR40447">
    <property type="entry name" value="ANAEROBIC SULFITE REDUCTASE SUBUNIT A"/>
    <property type="match status" value="1"/>
</dbReference>
<keyword evidence="3" id="KW-0411">Iron-sulfur</keyword>
<feature type="domain" description="4Fe-4S ferredoxin-type" evidence="4">
    <location>
        <begin position="62"/>
        <end position="90"/>
    </location>
</feature>
<evidence type="ECO:0000256" key="1">
    <source>
        <dbReference type="ARBA" id="ARBA00022723"/>
    </source>
</evidence>
<keyword evidence="2" id="KW-0408">Iron</keyword>
<dbReference type="InterPro" id="IPR017900">
    <property type="entry name" value="4Fe4S_Fe_S_CS"/>
</dbReference>
<protein>
    <submittedName>
        <fullName evidence="5">4Fe-4S dicluster domain-containing protein</fullName>
    </submittedName>
</protein>